<keyword evidence="1" id="KW-0472">Membrane</keyword>
<evidence type="ECO:0000313" key="3">
    <source>
        <dbReference type="EMBL" id="KGA17222.1"/>
    </source>
</evidence>
<reference evidence="3" key="1">
    <citation type="submission" date="2014-05" db="EMBL/GenBank/DDBJ databases">
        <title>Key roles for freshwater Actinobacteria revealed by deep metagenomic sequencing.</title>
        <authorList>
            <person name="Ghai R."/>
            <person name="Mizuno C.M."/>
            <person name="Picazo A."/>
            <person name="Camacho A."/>
            <person name="Rodriguez-Valera F."/>
        </authorList>
    </citation>
    <scope>NUCLEOTIDE SEQUENCE</scope>
</reference>
<dbReference type="InterPro" id="IPR025241">
    <property type="entry name" value="DUF4190"/>
</dbReference>
<organism evidence="3">
    <name type="scientific">freshwater metagenome</name>
    <dbReference type="NCBI Taxonomy" id="449393"/>
    <lineage>
        <taxon>unclassified sequences</taxon>
        <taxon>metagenomes</taxon>
        <taxon>ecological metagenomes</taxon>
    </lineage>
</organism>
<protein>
    <recommendedName>
        <fullName evidence="2">DUF4190 domain-containing protein</fullName>
    </recommendedName>
</protein>
<dbReference type="Pfam" id="PF13828">
    <property type="entry name" value="DUF4190"/>
    <property type="match status" value="1"/>
</dbReference>
<gene>
    <name evidence="3" type="ORF">GM50_12315</name>
</gene>
<evidence type="ECO:0000256" key="1">
    <source>
        <dbReference type="SAM" id="Phobius"/>
    </source>
</evidence>
<feature type="transmembrane region" description="Helical" evidence="1">
    <location>
        <begin position="28"/>
        <end position="54"/>
    </location>
</feature>
<keyword evidence="1" id="KW-0812">Transmembrane</keyword>
<proteinExistence type="predicted"/>
<dbReference type="AlphaFoldDB" id="A0A094Q1G3"/>
<accession>A0A094Q1G3</accession>
<comment type="caution">
    <text evidence="3">The sequence shown here is derived from an EMBL/GenBank/DDBJ whole genome shotgun (WGS) entry which is preliminary data.</text>
</comment>
<feature type="transmembrane region" description="Helical" evidence="1">
    <location>
        <begin position="75"/>
        <end position="103"/>
    </location>
</feature>
<sequence length="125" mass="13250">MSEFIPGQNTPTAALSQNEQDARSGSGLAIAAFVTSLATLFLTAGFFSFIGSILGHISLSKLKKAGSDQNRGLAVSGVIIGWVSTAFAWLFLIGFIVLLAGIASTTDSSFWDDLVNEFESNYNSY</sequence>
<evidence type="ECO:0000259" key="2">
    <source>
        <dbReference type="Pfam" id="PF13828"/>
    </source>
</evidence>
<feature type="domain" description="DUF4190" evidence="2">
    <location>
        <begin position="28"/>
        <end position="90"/>
    </location>
</feature>
<name>A0A094Q1G3_9ZZZZ</name>
<keyword evidence="1" id="KW-1133">Transmembrane helix</keyword>
<dbReference type="EMBL" id="JNSK01000047">
    <property type="protein sequence ID" value="KGA17222.1"/>
    <property type="molecule type" value="Genomic_DNA"/>
</dbReference>